<evidence type="ECO:0000256" key="18">
    <source>
        <dbReference type="ARBA" id="ARBA00023228"/>
    </source>
</evidence>
<dbReference type="GO" id="GO:0070573">
    <property type="term" value="F:metallodipeptidase activity"/>
    <property type="evidence" value="ECO:0007669"/>
    <property type="project" value="InterPro"/>
</dbReference>
<evidence type="ECO:0000256" key="21">
    <source>
        <dbReference type="SAM" id="SignalP"/>
    </source>
</evidence>
<evidence type="ECO:0000256" key="2">
    <source>
        <dbReference type="ARBA" id="ARBA00004371"/>
    </source>
</evidence>
<feature type="signal peptide" evidence="21">
    <location>
        <begin position="1"/>
        <end position="31"/>
    </location>
</feature>
<evidence type="ECO:0000256" key="15">
    <source>
        <dbReference type="ARBA" id="ARBA00023049"/>
    </source>
</evidence>
<feature type="domain" description="Peptidase M28" evidence="22">
    <location>
        <begin position="258"/>
        <end position="458"/>
    </location>
</feature>
<feature type="chain" id="PRO_5038049608" description="Carboxypeptidase Q" evidence="21">
    <location>
        <begin position="32"/>
        <end position="639"/>
    </location>
</feature>
<keyword evidence="18" id="KW-0458">Lysosome</keyword>
<keyword evidence="17" id="KW-0325">Glycoprotein</keyword>
<keyword evidence="15" id="KW-0482">Metalloprotease</keyword>
<dbReference type="InterPro" id="IPR039866">
    <property type="entry name" value="CPQ"/>
</dbReference>
<evidence type="ECO:0000256" key="20">
    <source>
        <dbReference type="ARBA" id="ARBA00033328"/>
    </source>
</evidence>
<dbReference type="InterPro" id="IPR007484">
    <property type="entry name" value="Peptidase_M28"/>
</dbReference>
<evidence type="ECO:0000256" key="19">
    <source>
        <dbReference type="ARBA" id="ARBA00025833"/>
    </source>
</evidence>
<evidence type="ECO:0000256" key="12">
    <source>
        <dbReference type="ARBA" id="ARBA00022824"/>
    </source>
</evidence>
<evidence type="ECO:0000256" key="4">
    <source>
        <dbReference type="ARBA" id="ARBA00004613"/>
    </source>
</evidence>
<keyword evidence="10 21" id="KW-0732">Signal</keyword>
<dbReference type="GO" id="GO:0006508">
    <property type="term" value="P:proteolysis"/>
    <property type="evidence" value="ECO:0007669"/>
    <property type="project" value="UniProtKB-KW"/>
</dbReference>
<evidence type="ECO:0000256" key="16">
    <source>
        <dbReference type="ARBA" id="ARBA00023145"/>
    </source>
</evidence>
<dbReference type="GO" id="GO:0046872">
    <property type="term" value="F:metal ion binding"/>
    <property type="evidence" value="ECO:0007669"/>
    <property type="project" value="UniProtKB-KW"/>
</dbReference>
<dbReference type="PANTHER" id="PTHR12053">
    <property type="entry name" value="PROTEASE FAMILY M28 PLASMA GLUTAMATE CARBOXYPEPTIDASE-RELATED"/>
    <property type="match status" value="1"/>
</dbReference>
<evidence type="ECO:0000313" key="24">
    <source>
        <dbReference type="Proteomes" id="UP000680158"/>
    </source>
</evidence>
<keyword evidence="6" id="KW-0964">Secreted</keyword>
<keyword evidence="7" id="KW-0121">Carboxypeptidase</keyword>
<evidence type="ECO:0000256" key="5">
    <source>
        <dbReference type="ARBA" id="ARBA00014116"/>
    </source>
</evidence>
<dbReference type="InterPro" id="IPR029000">
    <property type="entry name" value="Cyclophilin-like_dom_sf"/>
</dbReference>
<keyword evidence="12" id="KW-0256">Endoplasmic reticulum</keyword>
<dbReference type="SUPFAM" id="SSF50891">
    <property type="entry name" value="Cyclophilin-like"/>
    <property type="match status" value="1"/>
</dbReference>
<dbReference type="AlphaFoldDB" id="A0A941DBT3"/>
<keyword evidence="14" id="KW-0333">Golgi apparatus</keyword>
<evidence type="ECO:0000313" key="23">
    <source>
        <dbReference type="EMBL" id="MBR7745794.1"/>
    </source>
</evidence>
<evidence type="ECO:0000256" key="8">
    <source>
        <dbReference type="ARBA" id="ARBA00022670"/>
    </source>
</evidence>
<comment type="subunit">
    <text evidence="19">Homodimer. The monomeric form is inactive while the homodimer is active.</text>
</comment>
<dbReference type="PANTHER" id="PTHR12053:SF3">
    <property type="entry name" value="CARBOXYPEPTIDASE Q"/>
    <property type="match status" value="1"/>
</dbReference>
<keyword evidence="13" id="KW-0862">Zinc</keyword>
<proteinExistence type="predicted"/>
<evidence type="ECO:0000256" key="9">
    <source>
        <dbReference type="ARBA" id="ARBA00022723"/>
    </source>
</evidence>
<protein>
    <recommendedName>
        <fullName evidence="5">Carboxypeptidase Q</fullName>
    </recommendedName>
    <alternativeName>
        <fullName evidence="20">Plasma glutamate carboxypeptidase</fullName>
    </alternativeName>
</protein>
<evidence type="ECO:0000256" key="10">
    <source>
        <dbReference type="ARBA" id="ARBA00022729"/>
    </source>
</evidence>
<evidence type="ECO:0000256" key="14">
    <source>
        <dbReference type="ARBA" id="ARBA00023034"/>
    </source>
</evidence>
<gene>
    <name evidence="23" type="ORF">KDM92_04325</name>
</gene>
<evidence type="ECO:0000256" key="6">
    <source>
        <dbReference type="ARBA" id="ARBA00022525"/>
    </source>
</evidence>
<evidence type="ECO:0000259" key="22">
    <source>
        <dbReference type="Pfam" id="PF04389"/>
    </source>
</evidence>
<keyword evidence="11" id="KW-0378">Hydrolase</keyword>
<dbReference type="Pfam" id="PF04389">
    <property type="entry name" value="Peptidase_M28"/>
    <property type="match status" value="1"/>
</dbReference>
<evidence type="ECO:0000256" key="11">
    <source>
        <dbReference type="ARBA" id="ARBA00022801"/>
    </source>
</evidence>
<dbReference type="GO" id="GO:0004180">
    <property type="term" value="F:carboxypeptidase activity"/>
    <property type="evidence" value="ECO:0007669"/>
    <property type="project" value="UniProtKB-KW"/>
</dbReference>
<evidence type="ECO:0000256" key="7">
    <source>
        <dbReference type="ARBA" id="ARBA00022645"/>
    </source>
</evidence>
<accession>A0A941DBT3</accession>
<dbReference type="Gene3D" id="3.40.630.10">
    <property type="entry name" value="Zn peptidases"/>
    <property type="match status" value="1"/>
</dbReference>
<name>A0A941DBT3_9BURK</name>
<comment type="caution">
    <text evidence="23">The sequence shown here is derived from an EMBL/GenBank/DDBJ whole genome shotgun (WGS) entry which is preliminary data.</text>
</comment>
<evidence type="ECO:0000256" key="1">
    <source>
        <dbReference type="ARBA" id="ARBA00004240"/>
    </source>
</evidence>
<keyword evidence="24" id="KW-1185">Reference proteome</keyword>
<dbReference type="Proteomes" id="UP000680158">
    <property type="component" value="Unassembled WGS sequence"/>
</dbReference>
<evidence type="ECO:0000256" key="3">
    <source>
        <dbReference type="ARBA" id="ARBA00004555"/>
    </source>
</evidence>
<sequence>MQERFNKNMKPGRVSVLAFCILIGLSPISSAQDATSKKIVEIGTQDPQVMTWLDILTNRFGGRMTGSDNYSHAARWTKNQMQQWGIEAELEEAGQQSVGFNRGPWFGKILTPIEKPLRFGTPSYTAGTKGVQRGPAVLGPATVAEAQARMAEFKGAWVLIAGESRGMGRDGRKEYKPDAITLKLIEAGALGTLQAGKEPLSLLDAKPTTWETLPSLPDIKLNATQYNEIQEQIKKGEKPELEFDIRNWFFPGPVAFHNVVARIKGTEKPDEYVVIGAHLDSFDSATGAVDDGSGMSPTIEAMRLLAKAGAKPKRSIVMLASAGEELGILGAAAFTEKHAKSMDKMVMMLNRDGAPGAISGITVPSAWKAPFERVAKSLQGQSGEFGFELKTSDYPRIRAEALSGTDASAFSMKGVPTPSASNKTDFVYGRTWHTLLDTYNEVVPYAKAQQHSAIAIALMAYEVANAPETLSRDGYYLPSGLYVELVTNQGNVLVELQAELAPANVGRLVAQLETNFKPPAFNPGAARLSTPPAPIGQANIINGKWEFRLHGKWPETALNEITKKAANSQGHVVAINAQGHLLIATADSPFTNEFNVIGRFTAGQETLNKIDSNTELRQIRVIRVGAEAKAFLGEGQQKK</sequence>
<reference evidence="23 24" key="1">
    <citation type="submission" date="2021-04" db="EMBL/GenBank/DDBJ databases">
        <title>novel species isolated from subtropical streams in China.</title>
        <authorList>
            <person name="Lu H."/>
        </authorList>
    </citation>
    <scope>NUCLEOTIDE SEQUENCE [LARGE SCALE GENOMIC DNA]</scope>
    <source>
        <strain evidence="23 24">BYS107W</strain>
    </source>
</reference>
<evidence type="ECO:0000256" key="13">
    <source>
        <dbReference type="ARBA" id="ARBA00022833"/>
    </source>
</evidence>
<dbReference type="EMBL" id="JAGSPM010000002">
    <property type="protein sequence ID" value="MBR7745794.1"/>
    <property type="molecule type" value="Genomic_DNA"/>
</dbReference>
<dbReference type="GO" id="GO:0005764">
    <property type="term" value="C:lysosome"/>
    <property type="evidence" value="ECO:0007669"/>
    <property type="project" value="UniProtKB-SubCell"/>
</dbReference>
<keyword evidence="8" id="KW-0645">Protease</keyword>
<evidence type="ECO:0000256" key="17">
    <source>
        <dbReference type="ARBA" id="ARBA00023180"/>
    </source>
</evidence>
<comment type="subcellular location">
    <subcellularLocation>
        <location evidence="1">Endoplasmic reticulum</location>
    </subcellularLocation>
    <subcellularLocation>
        <location evidence="3">Golgi apparatus</location>
    </subcellularLocation>
    <subcellularLocation>
        <location evidence="2">Lysosome</location>
    </subcellularLocation>
    <subcellularLocation>
        <location evidence="4">Secreted</location>
    </subcellularLocation>
</comment>
<keyword evidence="9" id="KW-0479">Metal-binding</keyword>
<organism evidence="23 24">
    <name type="scientific">Undibacterium baiyunense</name>
    <dbReference type="NCBI Taxonomy" id="2828731"/>
    <lineage>
        <taxon>Bacteria</taxon>
        <taxon>Pseudomonadati</taxon>
        <taxon>Pseudomonadota</taxon>
        <taxon>Betaproteobacteria</taxon>
        <taxon>Burkholderiales</taxon>
        <taxon>Oxalobacteraceae</taxon>
        <taxon>Undibacterium</taxon>
    </lineage>
</organism>
<dbReference type="Gene3D" id="3.50.30.30">
    <property type="match status" value="1"/>
</dbReference>
<dbReference type="SUPFAM" id="SSF53187">
    <property type="entry name" value="Zn-dependent exopeptidases"/>
    <property type="match status" value="1"/>
</dbReference>
<dbReference type="GO" id="GO:0005576">
    <property type="term" value="C:extracellular region"/>
    <property type="evidence" value="ECO:0007669"/>
    <property type="project" value="UniProtKB-SubCell"/>
</dbReference>
<dbReference type="RefSeq" id="WP_212683166.1">
    <property type="nucleotide sequence ID" value="NZ_JAGSPM010000002.1"/>
</dbReference>
<keyword evidence="16" id="KW-0865">Zymogen</keyword>